<keyword evidence="2" id="KW-1185">Reference proteome</keyword>
<dbReference type="GO" id="GO:0005524">
    <property type="term" value="F:ATP binding"/>
    <property type="evidence" value="ECO:0007669"/>
    <property type="project" value="InterPro"/>
</dbReference>
<dbReference type="Proteomes" id="UP000028549">
    <property type="component" value="Unassembled WGS sequence"/>
</dbReference>
<dbReference type="AlphaFoldDB" id="A0A084H481"/>
<accession>A0A084H481</accession>
<name>A0A084H481_METID</name>
<dbReference type="PANTHER" id="PTHR46638">
    <property type="entry name" value="CORRINOID ADENOSYLTRANSFERASE"/>
    <property type="match status" value="1"/>
</dbReference>
<dbReference type="STRING" id="246786.GS18_0205610"/>
<evidence type="ECO:0000313" key="2">
    <source>
        <dbReference type="Proteomes" id="UP000028549"/>
    </source>
</evidence>
<dbReference type="InterPro" id="IPR027417">
    <property type="entry name" value="P-loop_NTPase"/>
</dbReference>
<gene>
    <name evidence="1" type="ORF">GS18_0205610</name>
</gene>
<dbReference type="EMBL" id="JNVC02000001">
    <property type="protein sequence ID" value="KEZ54393.1"/>
    <property type="molecule type" value="Genomic_DNA"/>
</dbReference>
<dbReference type="RefSeq" id="WP_029281033.1">
    <property type="nucleotide sequence ID" value="NZ_JNVC02000001.1"/>
</dbReference>
<dbReference type="Gene3D" id="3.40.50.300">
    <property type="entry name" value="P-loop containing nucleotide triphosphate hydrolases"/>
    <property type="match status" value="1"/>
</dbReference>
<organism evidence="1 2">
    <name type="scientific">Metabacillus indicus</name>
    <name type="common">Bacillus indicus</name>
    <dbReference type="NCBI Taxonomy" id="246786"/>
    <lineage>
        <taxon>Bacteria</taxon>
        <taxon>Bacillati</taxon>
        <taxon>Bacillota</taxon>
        <taxon>Bacilli</taxon>
        <taxon>Bacillales</taxon>
        <taxon>Bacillaceae</taxon>
        <taxon>Metabacillus</taxon>
    </lineage>
</organism>
<proteinExistence type="predicted"/>
<dbReference type="PIRSF" id="PIRSF015617">
    <property type="entry name" value="Adensltrnsf_CobA"/>
    <property type="match status" value="1"/>
</dbReference>
<protein>
    <submittedName>
        <fullName evidence="1">Cobinamide adenolsyltransferase</fullName>
    </submittedName>
</protein>
<dbReference type="GO" id="GO:0009236">
    <property type="term" value="P:cobalamin biosynthetic process"/>
    <property type="evidence" value="ECO:0007669"/>
    <property type="project" value="InterPro"/>
</dbReference>
<dbReference type="Pfam" id="PF02572">
    <property type="entry name" value="CobA_CobO_BtuR"/>
    <property type="match status" value="1"/>
</dbReference>
<reference evidence="1 2" key="1">
    <citation type="journal article" date="2005" name="Int. J. Syst. Evol. Microbiol.">
        <title>Bacillus cibi sp. nov., isolated from jeotgal, a traditional Korean fermented seafood.</title>
        <authorList>
            <person name="Yoon J.H."/>
            <person name="Lee C.H."/>
            <person name="Oh T.K."/>
        </authorList>
    </citation>
    <scope>NUCLEOTIDE SEQUENCE [LARGE SCALE GENOMIC DNA]</scope>
    <source>
        <strain evidence="1 2">DSM 16189</strain>
    </source>
</reference>
<comment type="caution">
    <text evidence="1">The sequence shown here is derived from an EMBL/GenBank/DDBJ whole genome shotgun (WGS) entry which is preliminary data.</text>
</comment>
<dbReference type="InterPro" id="IPR003724">
    <property type="entry name" value="CblAdoTrfase_CobA"/>
</dbReference>
<sequence length="182" mass="20147">MAIKNEKGRVLVYTGNGKGKTTAAIGLAVRAAGRQMNVSILQFIKSPERTYGERTILNALPGVSIQQLGAGFTWTKTPEIHREALKLAWIKAKESILSGDSDVVILDEINNALAIQTFPVDDVLPLEDVIWTIQNRPPHVHLVLTGRNAKKEIREIADLVSVIDVEKHYYDEGVDAIYGIEY</sequence>
<dbReference type="OrthoDB" id="9810309at2"/>
<evidence type="ECO:0000313" key="1">
    <source>
        <dbReference type="EMBL" id="KEZ54393.1"/>
    </source>
</evidence>
<dbReference type="CDD" id="cd00561">
    <property type="entry name" value="CobA_ACA"/>
    <property type="match status" value="1"/>
</dbReference>
<dbReference type="GO" id="GO:0008817">
    <property type="term" value="F:corrinoid adenosyltransferase activity"/>
    <property type="evidence" value="ECO:0007669"/>
    <property type="project" value="InterPro"/>
</dbReference>
<dbReference type="PANTHER" id="PTHR46638:SF1">
    <property type="entry name" value="CORRINOID ADENOSYLTRANSFERASE"/>
    <property type="match status" value="1"/>
</dbReference>
<dbReference type="SUPFAM" id="SSF52540">
    <property type="entry name" value="P-loop containing nucleoside triphosphate hydrolases"/>
    <property type="match status" value="1"/>
</dbReference>